<dbReference type="EMBL" id="JAZGQK010000025">
    <property type="protein sequence ID" value="MEE6262051.1"/>
    <property type="molecule type" value="Genomic_DNA"/>
</dbReference>
<evidence type="ECO:0000313" key="13">
    <source>
        <dbReference type="Proteomes" id="UP001332243"/>
    </source>
</evidence>
<dbReference type="Pfam" id="PF18916">
    <property type="entry name" value="Lycopene_cyc"/>
    <property type="match status" value="1"/>
</dbReference>
<organism evidence="11 13">
    <name type="scientific">Plantactinospora sonchi</name>
    <dbReference type="NCBI Taxonomy" id="1544735"/>
    <lineage>
        <taxon>Bacteria</taxon>
        <taxon>Bacillati</taxon>
        <taxon>Actinomycetota</taxon>
        <taxon>Actinomycetes</taxon>
        <taxon>Micromonosporales</taxon>
        <taxon>Micromonosporaceae</taxon>
        <taxon>Plantactinospora</taxon>
    </lineage>
</organism>
<keyword evidence="5 9" id="KW-1133">Transmembrane helix</keyword>
<dbReference type="NCBIfam" id="TIGR03462">
    <property type="entry name" value="CarR_dom_SF"/>
    <property type="match status" value="1"/>
</dbReference>
<evidence type="ECO:0000256" key="7">
    <source>
        <dbReference type="ARBA" id="ARBA00023235"/>
    </source>
</evidence>
<feature type="region of interest" description="Disordered" evidence="8">
    <location>
        <begin position="102"/>
        <end position="141"/>
    </location>
</feature>
<evidence type="ECO:0000256" key="3">
    <source>
        <dbReference type="ARBA" id="ARBA00022692"/>
    </source>
</evidence>
<evidence type="ECO:0000313" key="11">
    <source>
        <dbReference type="EMBL" id="MEE6260597.1"/>
    </source>
</evidence>
<comment type="pathway">
    <text evidence="2">Carotenoid biosynthesis.</text>
</comment>
<accession>A0ABU7RVR7</accession>
<evidence type="ECO:0000256" key="4">
    <source>
        <dbReference type="ARBA" id="ARBA00022746"/>
    </source>
</evidence>
<keyword evidence="7" id="KW-0413">Isomerase</keyword>
<dbReference type="InterPro" id="IPR017825">
    <property type="entry name" value="Lycopene_cyclase_dom"/>
</dbReference>
<dbReference type="RefSeq" id="WP_331215709.1">
    <property type="nucleotide sequence ID" value="NZ_JAZGQK010000016.1"/>
</dbReference>
<proteinExistence type="predicted"/>
<sequence length="141" mass="15253">MSYTAAVLLGVAGVLLVDLVVLRTRLVLRPVFWATYPIIVFFQLVSNGILTGRRIVRYDPDAIIGWRLVYAPVEDLLFGFALVLLTLTVWVRLGRAGVQRGPVAGEGAPPPWLPFLRRRGTGGGGSPPDPPRPGSAGREVP</sequence>
<feature type="domain" description="Lycopene cyclase" evidence="10">
    <location>
        <begin position="5"/>
        <end position="89"/>
    </location>
</feature>
<name>A0ABU7RVR7_9ACTN</name>
<keyword evidence="3 9" id="KW-0812">Transmembrane</keyword>
<feature type="transmembrane region" description="Helical" evidence="9">
    <location>
        <begin position="6"/>
        <end position="24"/>
    </location>
</feature>
<keyword evidence="13" id="KW-1185">Reference proteome</keyword>
<reference evidence="11 13" key="1">
    <citation type="submission" date="2024-01" db="EMBL/GenBank/DDBJ databases">
        <title>Genome insights into Plantactinospora sonchi sp. nov.</title>
        <authorList>
            <person name="Wang L."/>
        </authorList>
    </citation>
    <scope>NUCLEOTIDE SEQUENCE [LARGE SCALE GENOMIC DNA]</scope>
    <source>
        <strain evidence="11 13">NEAU-QY2</strain>
    </source>
</reference>
<comment type="caution">
    <text evidence="11">The sequence shown here is derived from an EMBL/GenBank/DDBJ whole genome shotgun (WGS) entry which is preliminary data.</text>
</comment>
<feature type="transmembrane region" description="Helical" evidence="9">
    <location>
        <begin position="31"/>
        <end position="50"/>
    </location>
</feature>
<keyword evidence="4" id="KW-0125">Carotenoid biosynthesis</keyword>
<evidence type="ECO:0000256" key="9">
    <source>
        <dbReference type="SAM" id="Phobius"/>
    </source>
</evidence>
<dbReference type="EMBL" id="JAZGQK010000016">
    <property type="protein sequence ID" value="MEE6260597.1"/>
    <property type="molecule type" value="Genomic_DNA"/>
</dbReference>
<evidence type="ECO:0000256" key="1">
    <source>
        <dbReference type="ARBA" id="ARBA00004141"/>
    </source>
</evidence>
<keyword evidence="6 9" id="KW-0472">Membrane</keyword>
<evidence type="ECO:0000313" key="12">
    <source>
        <dbReference type="EMBL" id="MEE6262051.1"/>
    </source>
</evidence>
<protein>
    <submittedName>
        <fullName evidence="11">Lycopene cyclase domain-containing protein</fullName>
    </submittedName>
</protein>
<evidence type="ECO:0000256" key="2">
    <source>
        <dbReference type="ARBA" id="ARBA00004829"/>
    </source>
</evidence>
<comment type="subcellular location">
    <subcellularLocation>
        <location evidence="1">Membrane</location>
        <topology evidence="1">Multi-pass membrane protein</topology>
    </subcellularLocation>
</comment>
<dbReference type="Proteomes" id="UP001332243">
    <property type="component" value="Unassembled WGS sequence"/>
</dbReference>
<gene>
    <name evidence="11" type="ORF">V1633_19100</name>
    <name evidence="12" type="ORF">V1633_26555</name>
</gene>
<evidence type="ECO:0000256" key="8">
    <source>
        <dbReference type="SAM" id="MobiDB-lite"/>
    </source>
</evidence>
<evidence type="ECO:0000256" key="5">
    <source>
        <dbReference type="ARBA" id="ARBA00022989"/>
    </source>
</evidence>
<evidence type="ECO:0000256" key="6">
    <source>
        <dbReference type="ARBA" id="ARBA00023136"/>
    </source>
</evidence>
<evidence type="ECO:0000259" key="10">
    <source>
        <dbReference type="Pfam" id="PF18916"/>
    </source>
</evidence>